<reference evidence="8 9" key="1">
    <citation type="submission" date="2017-03" db="EMBL/GenBank/DDBJ databases">
        <title>WGS assembly of Porphyra umbilicalis.</title>
        <authorList>
            <person name="Brawley S.H."/>
            <person name="Blouin N.A."/>
            <person name="Ficko-Blean E."/>
            <person name="Wheeler G.L."/>
            <person name="Lohr M."/>
            <person name="Goodson H.V."/>
            <person name="Jenkins J.W."/>
            <person name="Blaby-Haas C.E."/>
            <person name="Helliwell K.E."/>
            <person name="Chan C."/>
            <person name="Marriage T."/>
            <person name="Bhattacharya D."/>
            <person name="Klein A.S."/>
            <person name="Badis Y."/>
            <person name="Brodie J."/>
            <person name="Cao Y."/>
            <person name="Collen J."/>
            <person name="Dittami S.M."/>
            <person name="Gachon C.M."/>
            <person name="Green B.R."/>
            <person name="Karpowicz S."/>
            <person name="Kim J.W."/>
            <person name="Kudahl U."/>
            <person name="Lin S."/>
            <person name="Michel G."/>
            <person name="Mittag M."/>
            <person name="Olson B.J."/>
            <person name="Pangilinan J."/>
            <person name="Peng Y."/>
            <person name="Qiu H."/>
            <person name="Shu S."/>
            <person name="Singer J.T."/>
            <person name="Smith A.G."/>
            <person name="Sprecher B.N."/>
            <person name="Wagner V."/>
            <person name="Wang W."/>
            <person name="Wang Z.-Y."/>
            <person name="Yan J."/>
            <person name="Yarish C."/>
            <person name="Zoeuner-Riek S."/>
            <person name="Zhuang Y."/>
            <person name="Zou Y."/>
            <person name="Lindquist E.A."/>
            <person name="Grimwood J."/>
            <person name="Barry K."/>
            <person name="Rokhsar D.S."/>
            <person name="Schmutz J."/>
            <person name="Stiller J.W."/>
            <person name="Grossman A.R."/>
            <person name="Prochnik S.E."/>
        </authorList>
    </citation>
    <scope>NUCLEOTIDE SEQUENCE [LARGE SCALE GENOMIC DNA]</scope>
    <source>
        <strain evidence="8">4086291</strain>
    </source>
</reference>
<dbReference type="InterPro" id="IPR005101">
    <property type="entry name" value="Cryptochr/Photolyase_FAD-bd"/>
</dbReference>
<dbReference type="PRINTS" id="PR00147">
    <property type="entry name" value="DNAPHOTLYASE"/>
</dbReference>
<dbReference type="InterPro" id="IPR014729">
    <property type="entry name" value="Rossmann-like_a/b/a_fold"/>
</dbReference>
<keyword evidence="3 5" id="KW-0274">FAD</keyword>
<comment type="cofactor">
    <cofactor evidence="6">
        <name>(6R)-5,10-methylene-5,6,7,8-tetrahydrofolate</name>
        <dbReference type="ChEBI" id="CHEBI:15636"/>
    </cofactor>
    <text evidence="6">Binds 1 5,10-methenyltetrahydrofolate (MTHF) per subunit.</text>
</comment>
<evidence type="ECO:0000313" key="8">
    <source>
        <dbReference type="EMBL" id="OSX68520.1"/>
    </source>
</evidence>
<comment type="cofactor">
    <cofactor evidence="5 6">
        <name>FAD</name>
        <dbReference type="ChEBI" id="CHEBI:57692"/>
    </cofactor>
    <text evidence="5 6">Binds 1 FAD per subunit.</text>
</comment>
<dbReference type="InterPro" id="IPR006050">
    <property type="entry name" value="DNA_photolyase_N"/>
</dbReference>
<dbReference type="GO" id="GO:0000719">
    <property type="term" value="P:photoreactive repair"/>
    <property type="evidence" value="ECO:0007669"/>
    <property type="project" value="TreeGrafter"/>
</dbReference>
<dbReference type="InterPro" id="IPR002081">
    <property type="entry name" value="Cryptochrome/DNA_photolyase_1"/>
</dbReference>
<dbReference type="InterPro" id="IPR036134">
    <property type="entry name" value="Crypto/Photolyase_FAD-like_sf"/>
</dbReference>
<dbReference type="GO" id="GO:0071949">
    <property type="term" value="F:FAD binding"/>
    <property type="evidence" value="ECO:0007669"/>
    <property type="project" value="TreeGrafter"/>
</dbReference>
<protein>
    <recommendedName>
        <fullName evidence="6">Cryptochrome DASH</fullName>
    </recommendedName>
</protein>
<feature type="domain" description="Photolyase/cryptochrome alpha/beta" evidence="7">
    <location>
        <begin position="15"/>
        <end position="164"/>
    </location>
</feature>
<keyword evidence="2 5" id="KW-0285">Flavoprotein</keyword>
<evidence type="ECO:0000256" key="1">
    <source>
        <dbReference type="ARBA" id="ARBA00005862"/>
    </source>
</evidence>
<feature type="non-terminal residue" evidence="8">
    <location>
        <position position="1"/>
    </location>
</feature>
<organism evidence="8 9">
    <name type="scientific">Porphyra umbilicalis</name>
    <name type="common">Purple laver</name>
    <name type="synonym">Red alga</name>
    <dbReference type="NCBI Taxonomy" id="2786"/>
    <lineage>
        <taxon>Eukaryota</taxon>
        <taxon>Rhodophyta</taxon>
        <taxon>Bangiophyceae</taxon>
        <taxon>Bangiales</taxon>
        <taxon>Bangiaceae</taxon>
        <taxon>Porphyra</taxon>
    </lineage>
</organism>
<dbReference type="Gene3D" id="3.40.50.620">
    <property type="entry name" value="HUPs"/>
    <property type="match status" value="1"/>
</dbReference>
<dbReference type="AlphaFoldDB" id="A0A1X6NIZ8"/>
<proteinExistence type="inferred from homology"/>
<dbReference type="PROSITE" id="PS51645">
    <property type="entry name" value="PHR_CRY_ALPHA_BETA"/>
    <property type="match status" value="1"/>
</dbReference>
<dbReference type="GO" id="GO:0003677">
    <property type="term" value="F:DNA binding"/>
    <property type="evidence" value="ECO:0007669"/>
    <property type="project" value="TreeGrafter"/>
</dbReference>
<keyword evidence="4 6" id="KW-0157">Chromophore</keyword>
<dbReference type="Proteomes" id="UP000218209">
    <property type="component" value="Unassembled WGS sequence"/>
</dbReference>
<dbReference type="PANTHER" id="PTHR11455:SF22">
    <property type="entry name" value="CRYPTOCHROME DASH"/>
    <property type="match status" value="1"/>
</dbReference>
<evidence type="ECO:0000313" key="9">
    <source>
        <dbReference type="Proteomes" id="UP000218209"/>
    </source>
</evidence>
<dbReference type="SUPFAM" id="SSF52425">
    <property type="entry name" value="Cryptochrome/photolyase, N-terminal domain"/>
    <property type="match status" value="1"/>
</dbReference>
<evidence type="ECO:0000256" key="5">
    <source>
        <dbReference type="PIRSR" id="PIRSR602081-1"/>
    </source>
</evidence>
<name>A0A1X6NIZ8_PORUM</name>
<keyword evidence="9" id="KW-1185">Reference proteome</keyword>
<dbReference type="SUPFAM" id="SSF48173">
    <property type="entry name" value="Cryptochrome/photolyase FAD-binding domain"/>
    <property type="match status" value="1"/>
</dbReference>
<accession>A0A1X6NIZ8</accession>
<dbReference type="Gene3D" id="1.25.40.80">
    <property type="match status" value="1"/>
</dbReference>
<evidence type="ECO:0000256" key="6">
    <source>
        <dbReference type="RuleBase" id="RU367151"/>
    </source>
</evidence>
<dbReference type="NCBIfam" id="TIGR02765">
    <property type="entry name" value="crypto_DASH"/>
    <property type="match status" value="1"/>
</dbReference>
<dbReference type="OrthoDB" id="435881at2759"/>
<evidence type="ECO:0000256" key="4">
    <source>
        <dbReference type="ARBA" id="ARBA00022991"/>
    </source>
</evidence>
<dbReference type="InterPro" id="IPR036155">
    <property type="entry name" value="Crypto/Photolyase_N_sf"/>
</dbReference>
<dbReference type="GO" id="GO:0003904">
    <property type="term" value="F:deoxyribodipyrimidine photo-lyase activity"/>
    <property type="evidence" value="ECO:0007669"/>
    <property type="project" value="TreeGrafter"/>
</dbReference>
<dbReference type="EMBL" id="KV920419">
    <property type="protein sequence ID" value="OSX68520.1"/>
    <property type="molecule type" value="Genomic_DNA"/>
</dbReference>
<dbReference type="Pfam" id="PF00875">
    <property type="entry name" value="DNA_photolyase"/>
    <property type="match status" value="1"/>
</dbReference>
<dbReference type="Pfam" id="PF03441">
    <property type="entry name" value="FAD_binding_7"/>
    <property type="match status" value="1"/>
</dbReference>
<comment type="function">
    <text evidence="6">May have a photoreceptor function.</text>
</comment>
<evidence type="ECO:0000259" key="7">
    <source>
        <dbReference type="PROSITE" id="PS51645"/>
    </source>
</evidence>
<comment type="similarity">
    <text evidence="1 6">Belongs to the DNA photolyase class-1 family.</text>
</comment>
<feature type="non-terminal residue" evidence="8">
    <location>
        <position position="509"/>
    </location>
</feature>
<dbReference type="InterPro" id="IPR014133">
    <property type="entry name" value="Cry_DASH"/>
</dbReference>
<gene>
    <name evidence="8" type="ORF">BU14_2644s0001</name>
</gene>
<evidence type="ECO:0000256" key="2">
    <source>
        <dbReference type="ARBA" id="ARBA00022630"/>
    </source>
</evidence>
<evidence type="ECO:0000256" key="3">
    <source>
        <dbReference type="ARBA" id="ARBA00022827"/>
    </source>
</evidence>
<feature type="binding site" evidence="5">
    <location>
        <position position="273"/>
    </location>
    <ligand>
        <name>FAD</name>
        <dbReference type="ChEBI" id="CHEBI:57692"/>
    </ligand>
</feature>
<dbReference type="PANTHER" id="PTHR11455">
    <property type="entry name" value="CRYPTOCHROME"/>
    <property type="match status" value="1"/>
</dbReference>
<sequence length="509" mass="53071">PAAARAAPFTPTDPTVAVLWLRADLRLADNALLRAGADASALLPVYVFDPAAWGAPSAAHTLYGTVKGGAHRAAFVTAAVAEVRAGLAAVGSGLAVRVGDPAAVLADVVARLLAAGTPVRVVASKEFCAEEVAAERSVAAALAGLTTPDGVPPVALQFVWEGTLTHLDDLGFNPLTDTPPVFTQYRKRMEGGPGGRDGLAVRPPAPAPTRLPPLPGCVDATLLGAVPSLGDLGLDAAAAAVDGRAALDVRGGEAAASARLQTWMVDGDHLRHYKETRNDSGTDAGSSKLAAWLATGCVSPRTVYAAIRRYEAATGVRDDNTYWLVFELLTRDFFRWTAAAVGPTLFAWRGHGSDRSRGDFAARRFAPTDTARFDAWAAGATGVPFVDAGMRELAATGYLSNRLRQNVASFLINELGCPDWRAGAAHFEATLVDYEPAANWGNWAYIAGVGADPRGGRAFNTVKQGGVYDPAGAYTKLWVPELAALPPAQLWEVGKVDPATLAGYGVTLG</sequence>
<dbReference type="Gene3D" id="1.10.579.10">
    <property type="entry name" value="DNA Cyclobutane Dipyrimidine Photolyase, subunit A, domain 3"/>
    <property type="match status" value="1"/>
</dbReference>